<comment type="caution">
    <text evidence="1">The sequence shown here is derived from an EMBL/GenBank/DDBJ whole genome shotgun (WGS) entry which is preliminary data.</text>
</comment>
<organism evidence="1 2">
    <name type="scientific">Araneus ventricosus</name>
    <name type="common">Orbweaver spider</name>
    <name type="synonym">Epeira ventricosa</name>
    <dbReference type="NCBI Taxonomy" id="182803"/>
    <lineage>
        <taxon>Eukaryota</taxon>
        <taxon>Metazoa</taxon>
        <taxon>Ecdysozoa</taxon>
        <taxon>Arthropoda</taxon>
        <taxon>Chelicerata</taxon>
        <taxon>Arachnida</taxon>
        <taxon>Araneae</taxon>
        <taxon>Araneomorphae</taxon>
        <taxon>Entelegynae</taxon>
        <taxon>Araneoidea</taxon>
        <taxon>Araneidae</taxon>
        <taxon>Araneus</taxon>
    </lineage>
</organism>
<name>A0A4Y2J2Q1_ARAVE</name>
<sequence length="74" mass="8324">MEHPAAMKEMLEGVLAGEDASDRLRSVYLLHVGGIPVVKEIADWRRELEEKSKKKSSAEEDRTAAAKFVKLLEE</sequence>
<dbReference type="AlphaFoldDB" id="A0A4Y2J2Q1"/>
<proteinExistence type="predicted"/>
<accession>A0A4Y2J2Q1</accession>
<dbReference type="EMBL" id="BGPR01003125">
    <property type="protein sequence ID" value="GBM84018.1"/>
    <property type="molecule type" value="Genomic_DNA"/>
</dbReference>
<protein>
    <submittedName>
        <fullName evidence="1">Uncharacterized protein</fullName>
    </submittedName>
</protein>
<evidence type="ECO:0000313" key="2">
    <source>
        <dbReference type="Proteomes" id="UP000499080"/>
    </source>
</evidence>
<dbReference type="Proteomes" id="UP000499080">
    <property type="component" value="Unassembled WGS sequence"/>
</dbReference>
<evidence type="ECO:0000313" key="1">
    <source>
        <dbReference type="EMBL" id="GBM84018.1"/>
    </source>
</evidence>
<keyword evidence="2" id="KW-1185">Reference proteome</keyword>
<reference evidence="1 2" key="1">
    <citation type="journal article" date="2019" name="Sci. Rep.">
        <title>Orb-weaving spider Araneus ventricosus genome elucidates the spidroin gene catalogue.</title>
        <authorList>
            <person name="Kono N."/>
            <person name="Nakamura H."/>
            <person name="Ohtoshi R."/>
            <person name="Moran D.A.P."/>
            <person name="Shinohara A."/>
            <person name="Yoshida Y."/>
            <person name="Fujiwara M."/>
            <person name="Mori M."/>
            <person name="Tomita M."/>
            <person name="Arakawa K."/>
        </authorList>
    </citation>
    <scope>NUCLEOTIDE SEQUENCE [LARGE SCALE GENOMIC DNA]</scope>
</reference>
<gene>
    <name evidence="1" type="ORF">AVEN_110148_1</name>
</gene>